<keyword evidence="6 11" id="KW-0406">Ion transport</keyword>
<evidence type="ECO:0000256" key="1">
    <source>
        <dbReference type="ARBA" id="ARBA00004651"/>
    </source>
</evidence>
<sequence length="125" mass="13232">MLKQIIAVGVGGAVGSMLRFLVSVLTARHLCGSFPLPTLLVNLSGCFLIGLLLGIFNQSPYAGGNLRFLLITGFCGGYTTFSTFAHENLVLLQNQQASLAIAYTLLSVVLGVALVWAGMWVSRGI</sequence>
<dbReference type="RefSeq" id="WP_090974991.1">
    <property type="nucleotide sequence ID" value="NZ_FOLL01000023.1"/>
</dbReference>
<keyword evidence="13" id="KW-1185">Reference proteome</keyword>
<dbReference type="OrthoDB" id="9815830at2"/>
<evidence type="ECO:0000256" key="11">
    <source>
        <dbReference type="HAMAP-Rule" id="MF_00454"/>
    </source>
</evidence>
<evidence type="ECO:0000256" key="3">
    <source>
        <dbReference type="ARBA" id="ARBA00022519"/>
    </source>
</evidence>
<dbReference type="PANTHER" id="PTHR28259:SF1">
    <property type="entry name" value="FLUORIDE EXPORT PROTEIN 1-RELATED"/>
    <property type="match status" value="1"/>
</dbReference>
<evidence type="ECO:0000256" key="5">
    <source>
        <dbReference type="ARBA" id="ARBA00022989"/>
    </source>
</evidence>
<evidence type="ECO:0000256" key="8">
    <source>
        <dbReference type="ARBA" id="ARBA00023303"/>
    </source>
</evidence>
<accession>A0A1I1LST5</accession>
<comment type="subcellular location">
    <subcellularLocation>
        <location evidence="1 11">Cell membrane</location>
        <topology evidence="1 11">Multi-pass membrane protein</topology>
    </subcellularLocation>
</comment>
<feature type="transmembrane region" description="Helical" evidence="11">
    <location>
        <begin position="39"/>
        <end position="56"/>
    </location>
</feature>
<keyword evidence="3" id="KW-0997">Cell inner membrane</keyword>
<proteinExistence type="inferred from homology"/>
<keyword evidence="2 11" id="KW-1003">Cell membrane</keyword>
<evidence type="ECO:0000313" key="12">
    <source>
        <dbReference type="EMBL" id="SFC75562.1"/>
    </source>
</evidence>
<name>A0A1I1LST5_9SPHI</name>
<dbReference type="GO" id="GO:0140114">
    <property type="term" value="P:cellular detoxification of fluoride"/>
    <property type="evidence" value="ECO:0007669"/>
    <property type="project" value="UniProtKB-UniRule"/>
</dbReference>
<dbReference type="STRING" id="623281.SAMN05421747_12339"/>
<reference evidence="12 13" key="1">
    <citation type="submission" date="2016-10" db="EMBL/GenBank/DDBJ databases">
        <authorList>
            <person name="de Groot N.N."/>
        </authorList>
    </citation>
    <scope>NUCLEOTIDE SEQUENCE [LARGE SCALE GENOMIC DNA]</scope>
    <source>
        <strain evidence="12 13">DSM 22900</strain>
    </source>
</reference>
<evidence type="ECO:0000256" key="9">
    <source>
        <dbReference type="ARBA" id="ARBA00035120"/>
    </source>
</evidence>
<comment type="activity regulation">
    <text evidence="11">Na(+) is not transported, but it plays an essential structural role and its presence is essential for fluoride channel function.</text>
</comment>
<dbReference type="GO" id="GO:0046872">
    <property type="term" value="F:metal ion binding"/>
    <property type="evidence" value="ECO:0007669"/>
    <property type="project" value="UniProtKB-KW"/>
</dbReference>
<dbReference type="InterPro" id="IPR003691">
    <property type="entry name" value="FluC"/>
</dbReference>
<keyword evidence="8 11" id="KW-0407">Ion channel</keyword>
<dbReference type="Proteomes" id="UP000199577">
    <property type="component" value="Unassembled WGS sequence"/>
</dbReference>
<keyword evidence="4 11" id="KW-0812">Transmembrane</keyword>
<feature type="binding site" evidence="11">
    <location>
        <position position="79"/>
    </location>
    <ligand>
        <name>Na(+)</name>
        <dbReference type="ChEBI" id="CHEBI:29101"/>
        <note>structural</note>
    </ligand>
</feature>
<keyword evidence="11" id="KW-0479">Metal-binding</keyword>
<keyword evidence="11" id="KW-0813">Transport</keyword>
<keyword evidence="11" id="KW-0915">Sodium</keyword>
<evidence type="ECO:0000256" key="4">
    <source>
        <dbReference type="ARBA" id="ARBA00022692"/>
    </source>
</evidence>
<dbReference type="AlphaFoldDB" id="A0A1I1LST5"/>
<comment type="catalytic activity">
    <reaction evidence="10">
        <text>fluoride(in) = fluoride(out)</text>
        <dbReference type="Rhea" id="RHEA:76159"/>
        <dbReference type="ChEBI" id="CHEBI:17051"/>
    </reaction>
    <physiologicalReaction direction="left-to-right" evidence="10">
        <dbReference type="Rhea" id="RHEA:76160"/>
    </physiologicalReaction>
</comment>
<organism evidence="12 13">
    <name type="scientific">Parapedobacter composti</name>
    <dbReference type="NCBI Taxonomy" id="623281"/>
    <lineage>
        <taxon>Bacteria</taxon>
        <taxon>Pseudomonadati</taxon>
        <taxon>Bacteroidota</taxon>
        <taxon>Sphingobacteriia</taxon>
        <taxon>Sphingobacteriales</taxon>
        <taxon>Sphingobacteriaceae</taxon>
        <taxon>Parapedobacter</taxon>
    </lineage>
</organism>
<evidence type="ECO:0000256" key="7">
    <source>
        <dbReference type="ARBA" id="ARBA00023136"/>
    </source>
</evidence>
<dbReference type="NCBIfam" id="TIGR00494">
    <property type="entry name" value="crcB"/>
    <property type="match status" value="1"/>
</dbReference>
<protein>
    <recommendedName>
        <fullName evidence="11">Fluoride-specific ion channel FluC</fullName>
    </recommendedName>
</protein>
<feature type="transmembrane region" description="Helical" evidence="11">
    <location>
        <begin position="97"/>
        <end position="121"/>
    </location>
</feature>
<dbReference type="HAMAP" id="MF_00454">
    <property type="entry name" value="FluC"/>
    <property type="match status" value="1"/>
</dbReference>
<gene>
    <name evidence="11" type="primary">fluC</name>
    <name evidence="11" type="synonym">crcB</name>
    <name evidence="12" type="ORF">SAMN05421747_12339</name>
</gene>
<keyword evidence="5 11" id="KW-1133">Transmembrane helix</keyword>
<evidence type="ECO:0000313" key="13">
    <source>
        <dbReference type="Proteomes" id="UP000199577"/>
    </source>
</evidence>
<evidence type="ECO:0000256" key="2">
    <source>
        <dbReference type="ARBA" id="ARBA00022475"/>
    </source>
</evidence>
<evidence type="ECO:0000256" key="6">
    <source>
        <dbReference type="ARBA" id="ARBA00023065"/>
    </source>
</evidence>
<comment type="similarity">
    <text evidence="9 11">Belongs to the fluoride channel Fluc/FEX (TC 1.A.43) family.</text>
</comment>
<dbReference type="EMBL" id="FOLL01000023">
    <property type="protein sequence ID" value="SFC75562.1"/>
    <property type="molecule type" value="Genomic_DNA"/>
</dbReference>
<keyword evidence="7 11" id="KW-0472">Membrane</keyword>
<dbReference type="Pfam" id="PF02537">
    <property type="entry name" value="CRCB"/>
    <property type="match status" value="1"/>
</dbReference>
<dbReference type="PANTHER" id="PTHR28259">
    <property type="entry name" value="FLUORIDE EXPORT PROTEIN 1-RELATED"/>
    <property type="match status" value="1"/>
</dbReference>
<feature type="transmembrane region" description="Helical" evidence="11">
    <location>
        <begin position="5"/>
        <end position="27"/>
    </location>
</feature>
<feature type="transmembrane region" description="Helical" evidence="11">
    <location>
        <begin position="68"/>
        <end position="85"/>
    </location>
</feature>
<comment type="function">
    <text evidence="11">Fluoride-specific ion channel. Important for reducing fluoride concentration in the cell, thus reducing its toxicity.</text>
</comment>
<evidence type="ECO:0000256" key="10">
    <source>
        <dbReference type="ARBA" id="ARBA00035585"/>
    </source>
</evidence>
<feature type="binding site" evidence="11">
    <location>
        <position position="76"/>
    </location>
    <ligand>
        <name>Na(+)</name>
        <dbReference type="ChEBI" id="CHEBI:29101"/>
        <note>structural</note>
    </ligand>
</feature>
<dbReference type="GO" id="GO:0005886">
    <property type="term" value="C:plasma membrane"/>
    <property type="evidence" value="ECO:0007669"/>
    <property type="project" value="UniProtKB-SubCell"/>
</dbReference>
<dbReference type="GO" id="GO:0062054">
    <property type="term" value="F:fluoride channel activity"/>
    <property type="evidence" value="ECO:0007669"/>
    <property type="project" value="UniProtKB-UniRule"/>
</dbReference>